<feature type="domain" description="MOSC" evidence="1">
    <location>
        <begin position="26"/>
        <end position="165"/>
    </location>
</feature>
<dbReference type="InterPro" id="IPR005302">
    <property type="entry name" value="MoCF_Sase_C"/>
</dbReference>
<dbReference type="InterPro" id="IPR011037">
    <property type="entry name" value="Pyrv_Knase-like_insert_dom_sf"/>
</dbReference>
<reference evidence="2 3" key="1">
    <citation type="submission" date="2019-06" db="EMBL/GenBank/DDBJ databases">
        <title>Sequencing the genomes of 1000 actinobacteria strains.</title>
        <authorList>
            <person name="Klenk H.-P."/>
        </authorList>
    </citation>
    <scope>NUCLEOTIDE SEQUENCE [LARGE SCALE GENOMIC DNA]</scope>
    <source>
        <strain evidence="2 3">DSM 45679</strain>
    </source>
</reference>
<dbReference type="PANTHER" id="PTHR30212">
    <property type="entry name" value="PROTEIN YIIM"/>
    <property type="match status" value="1"/>
</dbReference>
<dbReference type="PANTHER" id="PTHR30212:SF2">
    <property type="entry name" value="PROTEIN YIIM"/>
    <property type="match status" value="1"/>
</dbReference>
<gene>
    <name evidence="2" type="ORF">FB471_5203</name>
</gene>
<evidence type="ECO:0000313" key="3">
    <source>
        <dbReference type="Proteomes" id="UP000320876"/>
    </source>
</evidence>
<evidence type="ECO:0000259" key="1">
    <source>
        <dbReference type="PROSITE" id="PS51340"/>
    </source>
</evidence>
<keyword evidence="3" id="KW-1185">Reference proteome</keyword>
<dbReference type="Pfam" id="PF03473">
    <property type="entry name" value="MOSC"/>
    <property type="match status" value="1"/>
</dbReference>
<name>A0A542DQZ3_AMYCI</name>
<comment type="caution">
    <text evidence="2">The sequence shown here is derived from an EMBL/GenBank/DDBJ whole genome shotgun (WGS) entry which is preliminary data.</text>
</comment>
<organism evidence="2 3">
    <name type="scientific">Amycolatopsis cihanbeyliensis</name>
    <dbReference type="NCBI Taxonomy" id="1128664"/>
    <lineage>
        <taxon>Bacteria</taxon>
        <taxon>Bacillati</taxon>
        <taxon>Actinomycetota</taxon>
        <taxon>Actinomycetes</taxon>
        <taxon>Pseudonocardiales</taxon>
        <taxon>Pseudonocardiaceae</taxon>
        <taxon>Amycolatopsis</taxon>
    </lineage>
</organism>
<dbReference type="Proteomes" id="UP000320876">
    <property type="component" value="Unassembled WGS sequence"/>
</dbReference>
<dbReference type="SUPFAM" id="SSF50800">
    <property type="entry name" value="PK beta-barrel domain-like"/>
    <property type="match status" value="1"/>
</dbReference>
<proteinExistence type="predicted"/>
<dbReference type="GO" id="GO:0003824">
    <property type="term" value="F:catalytic activity"/>
    <property type="evidence" value="ECO:0007669"/>
    <property type="project" value="InterPro"/>
</dbReference>
<dbReference type="AlphaFoldDB" id="A0A542DQZ3"/>
<dbReference type="PROSITE" id="PS51340">
    <property type="entry name" value="MOSC"/>
    <property type="match status" value="1"/>
</dbReference>
<accession>A0A542DQZ3</accession>
<dbReference type="GO" id="GO:0030151">
    <property type="term" value="F:molybdenum ion binding"/>
    <property type="evidence" value="ECO:0007669"/>
    <property type="project" value="InterPro"/>
</dbReference>
<sequence>MELTVSGVYTGEPSVLGTRRDGDVYSAISKARVIEPEIGLGPANLDGDRQADQRVHGGPDKAVYAYPVEHYRAWAANGFALEAGSVGENLSIAGADEQRVRIGDVWEWGTALLRVSQPRTPCYKLGMKAGRKDVLTAMIDSGRCGWYLGVVRPGLVPTSGPIRLVERDLSSPTVAEVFLLTFASPATLDEPRGQACRELAERVLAAPWLAERYRATLRRKLGGE</sequence>
<dbReference type="GO" id="GO:0030170">
    <property type="term" value="F:pyridoxal phosphate binding"/>
    <property type="evidence" value="ECO:0007669"/>
    <property type="project" value="InterPro"/>
</dbReference>
<dbReference type="EMBL" id="VFML01000001">
    <property type="protein sequence ID" value="TQJ05375.1"/>
    <property type="molecule type" value="Genomic_DNA"/>
</dbReference>
<protein>
    <submittedName>
        <fullName evidence="2">MOSC domain-containing protein YiiM</fullName>
    </submittedName>
</protein>
<dbReference type="InterPro" id="IPR052353">
    <property type="entry name" value="Benzoxazolinone_Detox_Enz"/>
</dbReference>
<evidence type="ECO:0000313" key="2">
    <source>
        <dbReference type="EMBL" id="TQJ05375.1"/>
    </source>
</evidence>
<dbReference type="Gene3D" id="2.40.33.20">
    <property type="entry name" value="PK beta-barrel domain-like"/>
    <property type="match status" value="1"/>
</dbReference>